<dbReference type="SUPFAM" id="SSF53756">
    <property type="entry name" value="UDP-Glycosyltransferase/glycogen phosphorylase"/>
    <property type="match status" value="1"/>
</dbReference>
<dbReference type="EC" id="2.4.-.-" evidence="2"/>
<dbReference type="InterPro" id="IPR028098">
    <property type="entry name" value="Glyco_trans_4-like_N"/>
</dbReference>
<gene>
    <name evidence="2" type="ORF">QQ008_17220</name>
</gene>
<dbReference type="PANTHER" id="PTHR45947">
    <property type="entry name" value="SULFOQUINOVOSYL TRANSFERASE SQD2"/>
    <property type="match status" value="1"/>
</dbReference>
<evidence type="ECO:0000259" key="1">
    <source>
        <dbReference type="Pfam" id="PF13439"/>
    </source>
</evidence>
<accession>A0ABT8KQW3</accession>
<keyword evidence="2" id="KW-0808">Transferase</keyword>
<dbReference type="EMBL" id="JAUJEA010000006">
    <property type="protein sequence ID" value="MDN5203134.1"/>
    <property type="molecule type" value="Genomic_DNA"/>
</dbReference>
<proteinExistence type="predicted"/>
<reference evidence="2" key="1">
    <citation type="submission" date="2023-06" db="EMBL/GenBank/DDBJ databases">
        <title>Genomic of Parafulvivirga corallium.</title>
        <authorList>
            <person name="Wang G."/>
        </authorList>
    </citation>
    <scope>NUCLEOTIDE SEQUENCE</scope>
    <source>
        <strain evidence="2">BMA10</strain>
    </source>
</reference>
<dbReference type="Pfam" id="PF13692">
    <property type="entry name" value="Glyco_trans_1_4"/>
    <property type="match status" value="1"/>
</dbReference>
<evidence type="ECO:0000313" key="3">
    <source>
        <dbReference type="Proteomes" id="UP001172082"/>
    </source>
</evidence>
<keyword evidence="3" id="KW-1185">Reference proteome</keyword>
<dbReference type="GO" id="GO:0016757">
    <property type="term" value="F:glycosyltransferase activity"/>
    <property type="evidence" value="ECO:0007669"/>
    <property type="project" value="UniProtKB-KW"/>
</dbReference>
<comment type="caution">
    <text evidence="2">The sequence shown here is derived from an EMBL/GenBank/DDBJ whole genome shotgun (WGS) entry which is preliminary data.</text>
</comment>
<feature type="domain" description="Glycosyltransferase subfamily 4-like N-terminal" evidence="1">
    <location>
        <begin position="62"/>
        <end position="170"/>
    </location>
</feature>
<keyword evidence="2" id="KW-0328">Glycosyltransferase</keyword>
<protein>
    <submittedName>
        <fullName evidence="2">Glycosyltransferase family 4 protein</fullName>
        <ecNumber evidence="2">2.4.-.-</ecNumber>
    </submittedName>
</protein>
<dbReference type="RefSeq" id="WP_346753156.1">
    <property type="nucleotide sequence ID" value="NZ_JAUJEA010000006.1"/>
</dbReference>
<dbReference type="PANTHER" id="PTHR45947:SF3">
    <property type="entry name" value="SULFOQUINOVOSYL TRANSFERASE SQD2"/>
    <property type="match status" value="1"/>
</dbReference>
<dbReference type="CDD" id="cd03801">
    <property type="entry name" value="GT4_PimA-like"/>
    <property type="match status" value="1"/>
</dbReference>
<dbReference type="InterPro" id="IPR050194">
    <property type="entry name" value="Glycosyltransferase_grp1"/>
</dbReference>
<dbReference type="Proteomes" id="UP001172082">
    <property type="component" value="Unassembled WGS sequence"/>
</dbReference>
<evidence type="ECO:0000313" key="2">
    <source>
        <dbReference type="EMBL" id="MDN5203134.1"/>
    </source>
</evidence>
<organism evidence="2 3">
    <name type="scientific">Splendidivirga corallicola</name>
    <dbReference type="NCBI Taxonomy" id="3051826"/>
    <lineage>
        <taxon>Bacteria</taxon>
        <taxon>Pseudomonadati</taxon>
        <taxon>Bacteroidota</taxon>
        <taxon>Cytophagia</taxon>
        <taxon>Cytophagales</taxon>
        <taxon>Splendidivirgaceae</taxon>
        <taxon>Splendidivirga</taxon>
    </lineage>
</organism>
<dbReference type="Gene3D" id="3.40.50.2000">
    <property type="entry name" value="Glycogen Phosphorylase B"/>
    <property type="match status" value="3"/>
</dbReference>
<sequence length="343" mass="38430">MSGQNEAIPFLDISFIGGMRILFISRKRPNFDIVPFIKSQANSLIDQGMDVEHFIIDVGGIKGYIRSISKLKKYLKDKKFDVIHGHYSYCGWVGLLAARKTPVVVSFMGADVYGSKGLEGNKRLRSFIDILIAKALEFFVQAIIVKSENLYNYVYLKNKVELVPNGVDFDKFKPRDKNQIREKLNIDPDKKVILFLGHPTYVRKNFTLLKQAVAIAAEPSWHILNPYPTEPENIPYYINSADVIALTSLQEGSPNVIKEAMASNCPVVSTDVGDVKEVINGTPGCYLAKYDAHDFANKLRKALEFDNGTTGRKDIEHLEISTIAKKIIGIYSRLINGPIPISS</sequence>
<dbReference type="Pfam" id="PF13439">
    <property type="entry name" value="Glyco_transf_4"/>
    <property type="match status" value="1"/>
</dbReference>
<name>A0ABT8KQW3_9BACT</name>